<proteinExistence type="predicted"/>
<comment type="subcellular location">
    <subcellularLocation>
        <location evidence="1">Nucleus</location>
    </subcellularLocation>
</comment>
<keyword evidence="3" id="KW-0539">Nucleus</keyword>
<dbReference type="Gene3D" id="3.40.50.10190">
    <property type="entry name" value="BRCT domain"/>
    <property type="match status" value="2"/>
</dbReference>
<feature type="region of interest" description="Disordered" evidence="4">
    <location>
        <begin position="621"/>
        <end position="642"/>
    </location>
</feature>
<evidence type="ECO:0000313" key="6">
    <source>
        <dbReference type="EMBL" id="OTG02241.1"/>
    </source>
</evidence>
<evidence type="ECO:0000256" key="2">
    <source>
        <dbReference type="ARBA" id="ARBA00022763"/>
    </source>
</evidence>
<feature type="region of interest" description="Disordered" evidence="4">
    <location>
        <begin position="564"/>
        <end position="600"/>
    </location>
</feature>
<feature type="compositionally biased region" description="Basic residues" evidence="4">
    <location>
        <begin position="621"/>
        <end position="630"/>
    </location>
</feature>
<keyword evidence="7" id="KW-1185">Reference proteome</keyword>
<dbReference type="EMBL" id="CM007902">
    <property type="protein sequence ID" value="OTG02241.1"/>
    <property type="molecule type" value="Genomic_DNA"/>
</dbReference>
<dbReference type="PANTHER" id="PTHR23196:SF1">
    <property type="entry name" value="PAX-INTERACTING PROTEIN 1"/>
    <property type="match status" value="1"/>
</dbReference>
<dbReference type="OMA" id="ADENMKP"/>
<dbReference type="SMART" id="SM00292">
    <property type="entry name" value="BRCT"/>
    <property type="match status" value="1"/>
</dbReference>
<dbReference type="GO" id="GO:0006974">
    <property type="term" value="P:DNA damage response"/>
    <property type="evidence" value="ECO:0007669"/>
    <property type="project" value="UniProtKB-KW"/>
</dbReference>
<evidence type="ECO:0000256" key="3">
    <source>
        <dbReference type="ARBA" id="ARBA00023242"/>
    </source>
</evidence>
<dbReference type="InParanoid" id="A0A251SXE9"/>
<dbReference type="InterPro" id="IPR051579">
    <property type="entry name" value="DDR_Transcriptional_Reg"/>
</dbReference>
<dbReference type="PANTHER" id="PTHR23196">
    <property type="entry name" value="PAX TRANSCRIPTION ACTIVATION DOMAIN INTERACTING PROTEIN"/>
    <property type="match status" value="1"/>
</dbReference>
<name>A0A251SXE9_HELAN</name>
<dbReference type="Pfam" id="PF16589">
    <property type="entry name" value="BRCT_2"/>
    <property type="match status" value="1"/>
</dbReference>
<feature type="region of interest" description="Disordered" evidence="4">
    <location>
        <begin position="219"/>
        <end position="240"/>
    </location>
</feature>
<gene>
    <name evidence="6" type="ORF">HannXRQ_Chr13g0410841</name>
</gene>
<protein>
    <submittedName>
        <fullName evidence="6">Putative BRCT domain-containing protein</fullName>
    </submittedName>
</protein>
<dbReference type="CDD" id="cd17744">
    <property type="entry name" value="BRCT_MDC1_rpt1"/>
    <property type="match status" value="1"/>
</dbReference>
<dbReference type="SUPFAM" id="SSF52113">
    <property type="entry name" value="BRCT domain"/>
    <property type="match status" value="1"/>
</dbReference>
<dbReference type="GO" id="GO:0005634">
    <property type="term" value="C:nucleus"/>
    <property type="evidence" value="ECO:0007669"/>
    <property type="project" value="UniProtKB-SubCell"/>
</dbReference>
<evidence type="ECO:0000259" key="5">
    <source>
        <dbReference type="PROSITE" id="PS50172"/>
    </source>
</evidence>
<keyword evidence="2" id="KW-0227">DNA damage</keyword>
<feature type="domain" description="BRCT" evidence="5">
    <location>
        <begin position="749"/>
        <end position="813"/>
    </location>
</feature>
<sequence length="958" mass="106149">MTPINQPNPIAALGILAVKIRRCLIASLLNLHLHHSTCNRGNGDTEQLHYIQNTVPFDDTVMCGDDLATQVMDHDGETQVMDLDGETQLVNLCGETQVVDIGDDVMDMFDSVERDETQLFDGYDTEEVVVSDHDGSGKTEIVDDSDEASDDGSGRRECVNSADVERAKDLHQCKEDMKDCKSNTDCERSEKHTSGSIGFKSFTSIRAASMRAAGLAALNKASKRSNTPSHPTLNSEPDIEHRRVLSGESQSHDLEKVNQNRCEFGRSTARKLFDEDTLAETGTKEVNDKIDLGGAANSPVLDSELGQLSYIDSQEPGDASQANALNFVDNFLKVNIECDDGFGIGRSTGGKSKPVSVSSAKGAQTFAKSASLIDAVDKRQAFCWDDNVEDEGGGEFFRKKKEVFFASGSRKLKSSVLSKSSRKLRQSDTKLASGKNKENHKAKKSLGTVIKELTLRKNLIKELDNVSTDKPMPSGTDIRRTIQETADVRFDTQMAAEAMEDLCFGLQETDPDKSQPLPLSNDGVRTTRSKSKMSSDRSKGVTRTKLAAKTRENFDNVAFDGAKRTGKMPRKRRELDSVDAPVSSADQMSVKKQCARTTRQSVKNNEPNKEVNILTGFYPKGKRTSRRLSSTRKEISTQSISRLTRSKATTLTKQGKGSMRERVEQNLSVCTTPVSHGTPLKESSPICMGDEYLKQSCRRPSLMKEVSDLFITNSSFTSPSKETRQRRDVSMIRALFSRHLDGDIIKQQKKILSRLGASESSSMSDATHFIADSFTRTRNMLEAIALGKPIVTHLWLESCGQACCHIDEKKFILRDAKKEKELGFSIPSSLARASQHPLLKGHRVLITPNTKPGKEILSCLVKAVHGMVVERLGRSLLNDDKVPEGLLILSCEEDYAVSLPFLEKGIAIYSSELLLNGIVTQRLEYERHRLFLDHVKRTRSTIWLKKDDNQYKPVGKVK</sequence>
<feature type="region of interest" description="Disordered" evidence="4">
    <location>
        <begin position="131"/>
        <end position="160"/>
    </location>
</feature>
<feature type="compositionally biased region" description="Basic and acidic residues" evidence="4">
    <location>
        <begin position="131"/>
        <end position="141"/>
    </location>
</feature>
<evidence type="ECO:0000256" key="4">
    <source>
        <dbReference type="SAM" id="MobiDB-lite"/>
    </source>
</evidence>
<dbReference type="PROSITE" id="PS50172">
    <property type="entry name" value="BRCT"/>
    <property type="match status" value="1"/>
</dbReference>
<dbReference type="Proteomes" id="UP000215914">
    <property type="component" value="Chromosome 13"/>
</dbReference>
<dbReference type="InterPro" id="IPR001357">
    <property type="entry name" value="BRCT_dom"/>
</dbReference>
<feature type="region of interest" description="Disordered" evidence="4">
    <location>
        <begin position="417"/>
        <end position="442"/>
    </location>
</feature>
<feature type="region of interest" description="Disordered" evidence="4">
    <location>
        <begin position="507"/>
        <end position="544"/>
    </location>
</feature>
<reference evidence="7" key="1">
    <citation type="journal article" date="2017" name="Nature">
        <title>The sunflower genome provides insights into oil metabolism, flowering and Asterid evolution.</title>
        <authorList>
            <person name="Badouin H."/>
            <person name="Gouzy J."/>
            <person name="Grassa C.J."/>
            <person name="Murat F."/>
            <person name="Staton S.E."/>
            <person name="Cottret L."/>
            <person name="Lelandais-Briere C."/>
            <person name="Owens G.L."/>
            <person name="Carrere S."/>
            <person name="Mayjonade B."/>
            <person name="Legrand L."/>
            <person name="Gill N."/>
            <person name="Kane N.C."/>
            <person name="Bowers J.E."/>
            <person name="Hubner S."/>
            <person name="Bellec A."/>
            <person name="Berard A."/>
            <person name="Berges H."/>
            <person name="Blanchet N."/>
            <person name="Boniface M.C."/>
            <person name="Brunel D."/>
            <person name="Catrice O."/>
            <person name="Chaidir N."/>
            <person name="Claudel C."/>
            <person name="Donnadieu C."/>
            <person name="Faraut T."/>
            <person name="Fievet G."/>
            <person name="Helmstetter N."/>
            <person name="King M."/>
            <person name="Knapp S.J."/>
            <person name="Lai Z."/>
            <person name="Le Paslier M.C."/>
            <person name="Lippi Y."/>
            <person name="Lorenzon L."/>
            <person name="Mandel J.R."/>
            <person name="Marage G."/>
            <person name="Marchand G."/>
            <person name="Marquand E."/>
            <person name="Bret-Mestries E."/>
            <person name="Morien E."/>
            <person name="Nambeesan S."/>
            <person name="Nguyen T."/>
            <person name="Pegot-Espagnet P."/>
            <person name="Pouilly N."/>
            <person name="Raftis F."/>
            <person name="Sallet E."/>
            <person name="Schiex T."/>
            <person name="Thomas J."/>
            <person name="Vandecasteele C."/>
            <person name="Vares D."/>
            <person name="Vear F."/>
            <person name="Vautrin S."/>
            <person name="Crespi M."/>
            <person name="Mangin B."/>
            <person name="Burke J.M."/>
            <person name="Salse J."/>
            <person name="Munos S."/>
            <person name="Vincourt P."/>
            <person name="Rieseberg L.H."/>
            <person name="Langlade N.B."/>
        </authorList>
    </citation>
    <scope>NUCLEOTIDE SEQUENCE [LARGE SCALE GENOMIC DNA]</scope>
    <source>
        <strain evidence="7">cv. SF193</strain>
    </source>
</reference>
<dbReference type="InterPro" id="IPR036420">
    <property type="entry name" value="BRCT_dom_sf"/>
</dbReference>
<dbReference type="CDD" id="cd18432">
    <property type="entry name" value="BRCT_PAXIP1_rpt6_like"/>
    <property type="match status" value="1"/>
</dbReference>
<dbReference type="STRING" id="4232.A0A251SXE9"/>
<dbReference type="FunCoup" id="A0A251SXE9">
    <property type="interactions" value="2382"/>
</dbReference>
<evidence type="ECO:0000256" key="1">
    <source>
        <dbReference type="ARBA" id="ARBA00004123"/>
    </source>
</evidence>
<accession>A0A251SXE9</accession>
<feature type="compositionally biased region" description="Polar residues" evidence="4">
    <location>
        <begin position="224"/>
        <end position="235"/>
    </location>
</feature>
<evidence type="ECO:0000313" key="7">
    <source>
        <dbReference type="Proteomes" id="UP000215914"/>
    </source>
</evidence>
<dbReference type="AlphaFoldDB" id="A0A251SXE9"/>
<dbReference type="Pfam" id="PF16770">
    <property type="entry name" value="RTT107_BRCT_5"/>
    <property type="match status" value="1"/>
</dbReference>
<organism evidence="6 7">
    <name type="scientific">Helianthus annuus</name>
    <name type="common">Common sunflower</name>
    <dbReference type="NCBI Taxonomy" id="4232"/>
    <lineage>
        <taxon>Eukaryota</taxon>
        <taxon>Viridiplantae</taxon>
        <taxon>Streptophyta</taxon>
        <taxon>Embryophyta</taxon>
        <taxon>Tracheophyta</taxon>
        <taxon>Spermatophyta</taxon>
        <taxon>Magnoliopsida</taxon>
        <taxon>eudicotyledons</taxon>
        <taxon>Gunneridae</taxon>
        <taxon>Pentapetalae</taxon>
        <taxon>asterids</taxon>
        <taxon>campanulids</taxon>
        <taxon>Asterales</taxon>
        <taxon>Asteraceae</taxon>
        <taxon>Asteroideae</taxon>
        <taxon>Heliantheae alliance</taxon>
        <taxon>Heliantheae</taxon>
        <taxon>Helianthus</taxon>
    </lineage>
</organism>